<evidence type="ECO:0000313" key="2">
    <source>
        <dbReference type="Proteomes" id="UP001589595"/>
    </source>
</evidence>
<dbReference type="RefSeq" id="WP_225935240.1">
    <property type="nucleotide sequence ID" value="NZ_CP082287.1"/>
</dbReference>
<evidence type="ECO:0000313" key="1">
    <source>
        <dbReference type="EMBL" id="MFB9823727.1"/>
    </source>
</evidence>
<organism evidence="1 2">
    <name type="scientific">Halobaculum roseum</name>
    <dbReference type="NCBI Taxonomy" id="2175149"/>
    <lineage>
        <taxon>Archaea</taxon>
        <taxon>Methanobacteriati</taxon>
        <taxon>Methanobacteriota</taxon>
        <taxon>Stenosarchaea group</taxon>
        <taxon>Halobacteria</taxon>
        <taxon>Halobacteriales</taxon>
        <taxon>Haloferacaceae</taxon>
        <taxon>Halobaculum</taxon>
    </lineage>
</organism>
<reference evidence="1" key="1">
    <citation type="submission" date="2024-09" db="EMBL/GenBank/DDBJ databases">
        <authorList>
            <person name="Sun Q."/>
        </authorList>
    </citation>
    <scope>NUCLEOTIDE SEQUENCE [LARGE SCALE GENOMIC DNA]</scope>
    <source>
        <strain evidence="1">JCM 31273</strain>
    </source>
</reference>
<comment type="caution">
    <text evidence="1">The sequence shown here is derived from an EMBL/GenBank/DDBJ whole genome shotgun (WGS) entry which is preliminary data.</text>
</comment>
<dbReference type="AlphaFoldDB" id="A0ABD5MP56"/>
<proteinExistence type="predicted"/>
<accession>A0ABD5MP56</accession>
<gene>
    <name evidence="1" type="ORF">ACFFOL_05975</name>
</gene>
<dbReference type="GeneID" id="67876412"/>
<sequence>MSEDASLPPALQPDFHIAERVRNRMETFPRKFRELGEGNRLANLLRKTQTLEGAPLEQAPEVFTKQYLIEPVLDGLGYLNPVSEAYAGDGPHFIREPSTYDGVEPRRPDYLLKNIDSSATCIVEAKAANRERMDGAKRWATKGIDKYLKEDTFCKYLRTVDLQYLIGIGTDGLRWTLWVKDLETDQTVEACPKVDISPAIDRIARRLDVTDGDLPDNGGTEVERELLYDEFVPAFAAANLLDHSKSVLDT</sequence>
<name>A0ABD5MP56_9EURY</name>
<dbReference type="EMBL" id="JBHMAJ010000005">
    <property type="protein sequence ID" value="MFB9823727.1"/>
    <property type="molecule type" value="Genomic_DNA"/>
</dbReference>
<keyword evidence="2" id="KW-1185">Reference proteome</keyword>
<dbReference type="Proteomes" id="UP001589595">
    <property type="component" value="Unassembled WGS sequence"/>
</dbReference>
<protein>
    <submittedName>
        <fullName evidence="1">Uncharacterized protein</fullName>
    </submittedName>
</protein>